<proteinExistence type="predicted"/>
<comment type="caution">
    <text evidence="2">The sequence shown here is derived from an EMBL/GenBank/DDBJ whole genome shotgun (WGS) entry which is preliminary data.</text>
</comment>
<feature type="region of interest" description="Disordered" evidence="1">
    <location>
        <begin position="1"/>
        <end position="26"/>
    </location>
</feature>
<gene>
    <name evidence="2" type="ORF">VKT23_013648</name>
</gene>
<dbReference type="EMBL" id="JBANRG010000037">
    <property type="protein sequence ID" value="KAK7448916.1"/>
    <property type="molecule type" value="Genomic_DNA"/>
</dbReference>
<protein>
    <submittedName>
        <fullName evidence="2">Uncharacterized protein</fullName>
    </submittedName>
</protein>
<evidence type="ECO:0000313" key="2">
    <source>
        <dbReference type="EMBL" id="KAK7448916.1"/>
    </source>
</evidence>
<organism evidence="2 3">
    <name type="scientific">Marasmiellus scandens</name>
    <dbReference type="NCBI Taxonomy" id="2682957"/>
    <lineage>
        <taxon>Eukaryota</taxon>
        <taxon>Fungi</taxon>
        <taxon>Dikarya</taxon>
        <taxon>Basidiomycota</taxon>
        <taxon>Agaricomycotina</taxon>
        <taxon>Agaricomycetes</taxon>
        <taxon>Agaricomycetidae</taxon>
        <taxon>Agaricales</taxon>
        <taxon>Marasmiineae</taxon>
        <taxon>Omphalotaceae</taxon>
        <taxon>Marasmiellus</taxon>
    </lineage>
</organism>
<evidence type="ECO:0000313" key="3">
    <source>
        <dbReference type="Proteomes" id="UP001498398"/>
    </source>
</evidence>
<name>A0ABR1J4A2_9AGAR</name>
<accession>A0ABR1J4A2</accession>
<keyword evidence="3" id="KW-1185">Reference proteome</keyword>
<evidence type="ECO:0000256" key="1">
    <source>
        <dbReference type="SAM" id="MobiDB-lite"/>
    </source>
</evidence>
<reference evidence="2 3" key="1">
    <citation type="submission" date="2024-01" db="EMBL/GenBank/DDBJ databases">
        <title>A draft genome for the cacao thread blight pathogen Marasmiellus scandens.</title>
        <authorList>
            <person name="Baruah I.K."/>
            <person name="Leung J."/>
            <person name="Bukari Y."/>
            <person name="Amoako-Attah I."/>
            <person name="Meinhardt L.W."/>
            <person name="Bailey B.A."/>
            <person name="Cohen S.P."/>
        </authorList>
    </citation>
    <scope>NUCLEOTIDE SEQUENCE [LARGE SCALE GENOMIC DNA]</scope>
    <source>
        <strain evidence="2 3">GH-19</strain>
    </source>
</reference>
<sequence length="56" mass="5984">MFPISVPSGTITIGKGDPENGGSTSSQSQLMLLSKLWLELFSYNKLYAHQAASPAL</sequence>
<dbReference type="Proteomes" id="UP001498398">
    <property type="component" value="Unassembled WGS sequence"/>
</dbReference>